<evidence type="ECO:0000313" key="3">
    <source>
        <dbReference type="Proteomes" id="UP000481872"/>
    </source>
</evidence>
<dbReference type="InterPro" id="IPR016181">
    <property type="entry name" value="Acyl_CoA_acyltransferase"/>
</dbReference>
<dbReference type="Proteomes" id="UP000481872">
    <property type="component" value="Unassembled WGS sequence"/>
</dbReference>
<reference evidence="2 3" key="1">
    <citation type="submission" date="2020-02" db="EMBL/GenBank/DDBJ databases">
        <title>Genome assembly of a novel Clostridium senegalense strain.</title>
        <authorList>
            <person name="Gupta T.B."/>
            <person name="Jauregui R."/>
            <person name="Maclean P."/>
            <person name="Nawarathana A."/>
            <person name="Brightwell G."/>
        </authorList>
    </citation>
    <scope>NUCLEOTIDE SEQUENCE [LARGE SCALE GENOMIC DNA]</scope>
    <source>
        <strain evidence="2 3">AGRFS4</strain>
    </source>
</reference>
<evidence type="ECO:0000259" key="1">
    <source>
        <dbReference type="PROSITE" id="PS51186"/>
    </source>
</evidence>
<dbReference type="PROSITE" id="PS51186">
    <property type="entry name" value="GNAT"/>
    <property type="match status" value="1"/>
</dbReference>
<accession>A0A6M0H444</accession>
<dbReference type="CDD" id="cd04301">
    <property type="entry name" value="NAT_SF"/>
    <property type="match status" value="1"/>
</dbReference>
<dbReference type="InterPro" id="IPR000182">
    <property type="entry name" value="GNAT_dom"/>
</dbReference>
<comment type="caution">
    <text evidence="2">The sequence shown here is derived from an EMBL/GenBank/DDBJ whole genome shotgun (WGS) entry which is preliminary data.</text>
</comment>
<keyword evidence="2" id="KW-0808">Transferase</keyword>
<sequence>MEYKKLELSDIDAFVENRIEFVTSIRNIENIDLFREKTIQYIKKHINSDNLIIYVAVDNKKIVSSCMLCIFETIPLPSNYNGKTGELLNVYTKQAYRRQGHSANLIKLLIGEAKLKGISKIVLDYTDEGYSLYKSLGFKDLDRKMEYRL</sequence>
<dbReference type="SUPFAM" id="SSF55729">
    <property type="entry name" value="Acyl-CoA N-acyltransferases (Nat)"/>
    <property type="match status" value="1"/>
</dbReference>
<dbReference type="AlphaFoldDB" id="A0A6M0H444"/>
<dbReference type="GO" id="GO:0016747">
    <property type="term" value="F:acyltransferase activity, transferring groups other than amino-acyl groups"/>
    <property type="evidence" value="ECO:0007669"/>
    <property type="project" value="InterPro"/>
</dbReference>
<protein>
    <submittedName>
        <fullName evidence="2">GNAT family N-acetyltransferase</fullName>
    </submittedName>
</protein>
<evidence type="ECO:0000313" key="2">
    <source>
        <dbReference type="EMBL" id="NEU04994.1"/>
    </source>
</evidence>
<gene>
    <name evidence="2" type="ORF">G3M99_09030</name>
</gene>
<dbReference type="Gene3D" id="3.40.630.30">
    <property type="match status" value="1"/>
</dbReference>
<dbReference type="EMBL" id="JAAGPU010000014">
    <property type="protein sequence ID" value="NEU04994.1"/>
    <property type="molecule type" value="Genomic_DNA"/>
</dbReference>
<organism evidence="2 3">
    <name type="scientific">Clostridium senegalense</name>
    <dbReference type="NCBI Taxonomy" id="1465809"/>
    <lineage>
        <taxon>Bacteria</taxon>
        <taxon>Bacillati</taxon>
        <taxon>Bacillota</taxon>
        <taxon>Clostridia</taxon>
        <taxon>Eubacteriales</taxon>
        <taxon>Clostridiaceae</taxon>
        <taxon>Clostridium</taxon>
    </lineage>
</organism>
<dbReference type="RefSeq" id="WP_199869919.1">
    <property type="nucleotide sequence ID" value="NZ_JAAGPU010000014.1"/>
</dbReference>
<feature type="domain" description="N-acetyltransferase" evidence="1">
    <location>
        <begin position="1"/>
        <end position="149"/>
    </location>
</feature>
<name>A0A6M0H444_9CLOT</name>
<dbReference type="Pfam" id="PF00583">
    <property type="entry name" value="Acetyltransf_1"/>
    <property type="match status" value="1"/>
</dbReference>
<proteinExistence type="predicted"/>
<keyword evidence="3" id="KW-1185">Reference proteome</keyword>